<name>A0ACC0W617_9STRA</name>
<proteinExistence type="predicted"/>
<evidence type="ECO:0000313" key="1">
    <source>
        <dbReference type="EMBL" id="KAI9913997.1"/>
    </source>
</evidence>
<dbReference type="Proteomes" id="UP001163321">
    <property type="component" value="Chromosome 4"/>
</dbReference>
<keyword evidence="2" id="KW-1185">Reference proteome</keyword>
<sequence>MPTLYVGTYTRKEGHVDGHAKGIYAYSFDDRTRALELLKVTEGAGINPSYVVGTESMLYTVNDCNEASLLRPGHETGFVTAYKMKKQGDLVPLSRHETCGTYACHVALSPQRDFVSVASLWPTTVATDGSLAPASYYHCFPGASLVVPYCQDASHIYSTAWTPNGLVAADIGTDRVVQYTLDEKNQKLVDEEFIVRPPGSGPRHFALLSTLGVSYTIGELDNTVGVHLLDVKTGKVGHEVLQNISTLAPNYAGPAPLASDIRISTNQRFVYAATRFSDTITVYKILAETRLELVEYVSTRGKTPRDILLYKDFLLAVNQDTSSLDVYHADPETGKLTYTGHSIACPTPSSMF</sequence>
<organism evidence="1 2">
    <name type="scientific">Peronosclerospora sorghi</name>
    <dbReference type="NCBI Taxonomy" id="230839"/>
    <lineage>
        <taxon>Eukaryota</taxon>
        <taxon>Sar</taxon>
        <taxon>Stramenopiles</taxon>
        <taxon>Oomycota</taxon>
        <taxon>Peronosporomycetes</taxon>
        <taxon>Peronosporales</taxon>
        <taxon>Peronosporaceae</taxon>
        <taxon>Peronosclerospora</taxon>
    </lineage>
</organism>
<gene>
    <name evidence="1" type="ORF">PsorP6_005052</name>
</gene>
<dbReference type="EMBL" id="CM047583">
    <property type="protein sequence ID" value="KAI9913997.1"/>
    <property type="molecule type" value="Genomic_DNA"/>
</dbReference>
<accession>A0ACC0W617</accession>
<protein>
    <submittedName>
        <fullName evidence="1">Uncharacterized protein</fullName>
    </submittedName>
</protein>
<comment type="caution">
    <text evidence="1">The sequence shown here is derived from an EMBL/GenBank/DDBJ whole genome shotgun (WGS) entry which is preliminary data.</text>
</comment>
<reference evidence="1 2" key="1">
    <citation type="journal article" date="2022" name="bioRxiv">
        <title>The genome of the oomycete Peronosclerospora sorghi, a cosmopolitan pathogen of maize and sorghum, is inflated with dispersed pseudogenes.</title>
        <authorList>
            <person name="Fletcher K."/>
            <person name="Martin F."/>
            <person name="Isakeit T."/>
            <person name="Cavanaugh K."/>
            <person name="Magill C."/>
            <person name="Michelmore R."/>
        </authorList>
    </citation>
    <scope>NUCLEOTIDE SEQUENCE [LARGE SCALE GENOMIC DNA]</scope>
    <source>
        <strain evidence="1">P6</strain>
    </source>
</reference>
<evidence type="ECO:0000313" key="2">
    <source>
        <dbReference type="Proteomes" id="UP001163321"/>
    </source>
</evidence>